<evidence type="ECO:0000256" key="6">
    <source>
        <dbReference type="SAM" id="MobiDB-lite"/>
    </source>
</evidence>
<dbReference type="GO" id="GO:0000978">
    <property type="term" value="F:RNA polymerase II cis-regulatory region sequence-specific DNA binding"/>
    <property type="evidence" value="ECO:0007669"/>
    <property type="project" value="TreeGrafter"/>
</dbReference>
<sequence>MALHSSSRFSAFLASSRQVLPASTAPPTSSAALSYAQSDSYTHSQPLAPTPAPSHAEQHASADSVSSIPTFRATYGAPGTSAYHDLAPFAAQQHAHYGWSSNAPYQGGYDDEAAQQARSEGSTEGWLAYHAAAADARQYARPSTVAYGAPQEHCEAGLERQDDAAQGLGGDYSFAFDSPEALVPQSYEAAPHYASYDADMSAEYASCQPSLAAPAGAHASPVSPISPIYGVASGPSSGYYAAPQNGPITHQVYKHQPFVFSAPSAPTPFSYPPSSRPAWHWPSSSYSSHLISTVSSSQSYYPPVFPPAFVSHTQAQAAREPEYGFDEMYSPSVDAPGFAAQQAHALVEVDGSTLQDRYRTSSPMSFRSLSPASAAPRGAFFTSGHAFSHGSPLSSNDWSFSSALDAGANSGSSAIAIVKREHESPDLPPEMPLSPVDTLFSAASEEADADDGGGLGAKVQVDAAAVRETSTASTAGGDEGESDGSYRASEHEDEADDDGRMSDADYSPRLPSQYGRTRPAISPVTGKPIKAISKRGWPPKDLARRIYVCEIEGCGKAFGRPSARDTHMRTHDGVKPYGCPVPSCARRFSVFSNLKRHMIIHPTVDFRHVTVHDLPFIRFVPNNSGTTTGSAKDSGGIGGRLEWIDQNSSESTEQA</sequence>
<evidence type="ECO:0000256" key="4">
    <source>
        <dbReference type="ARBA" id="ARBA00022833"/>
    </source>
</evidence>
<evidence type="ECO:0000259" key="7">
    <source>
        <dbReference type="PROSITE" id="PS50157"/>
    </source>
</evidence>
<protein>
    <recommendedName>
        <fullName evidence="7">C2H2-type domain-containing protein</fullName>
    </recommendedName>
</protein>
<keyword evidence="9" id="KW-1185">Reference proteome</keyword>
<dbReference type="GO" id="GO:0008270">
    <property type="term" value="F:zinc ion binding"/>
    <property type="evidence" value="ECO:0007669"/>
    <property type="project" value="UniProtKB-KW"/>
</dbReference>
<feature type="region of interest" description="Disordered" evidence="6">
    <location>
        <begin position="625"/>
        <end position="655"/>
    </location>
</feature>
<organism evidence="8 9">
    <name type="scientific">Rhodotorula paludigena</name>
    <dbReference type="NCBI Taxonomy" id="86838"/>
    <lineage>
        <taxon>Eukaryota</taxon>
        <taxon>Fungi</taxon>
        <taxon>Dikarya</taxon>
        <taxon>Basidiomycota</taxon>
        <taxon>Pucciniomycotina</taxon>
        <taxon>Microbotryomycetes</taxon>
        <taxon>Sporidiobolales</taxon>
        <taxon>Sporidiobolaceae</taxon>
        <taxon>Rhodotorula</taxon>
    </lineage>
</organism>
<dbReference type="Gene3D" id="3.30.160.60">
    <property type="entry name" value="Classic Zinc Finger"/>
    <property type="match status" value="2"/>
</dbReference>
<dbReference type="Pfam" id="PF00096">
    <property type="entry name" value="zf-C2H2"/>
    <property type="match status" value="1"/>
</dbReference>
<dbReference type="GO" id="GO:0045944">
    <property type="term" value="P:positive regulation of transcription by RNA polymerase II"/>
    <property type="evidence" value="ECO:0007669"/>
    <property type="project" value="UniProtKB-ARBA"/>
</dbReference>
<evidence type="ECO:0000256" key="3">
    <source>
        <dbReference type="ARBA" id="ARBA00022771"/>
    </source>
</evidence>
<dbReference type="SUPFAM" id="SSF57667">
    <property type="entry name" value="beta-beta-alpha zinc fingers"/>
    <property type="match status" value="1"/>
</dbReference>
<keyword evidence="2" id="KW-0677">Repeat</keyword>
<feature type="compositionally biased region" description="Polar residues" evidence="6">
    <location>
        <begin position="645"/>
        <end position="655"/>
    </location>
</feature>
<feature type="region of interest" description="Disordered" evidence="6">
    <location>
        <begin position="22"/>
        <end position="65"/>
    </location>
</feature>
<dbReference type="AlphaFoldDB" id="A0AAV5GNF7"/>
<dbReference type="PANTHER" id="PTHR19818:SF139">
    <property type="entry name" value="PAIR-RULE PROTEIN ODD-PAIRED"/>
    <property type="match status" value="1"/>
</dbReference>
<feature type="region of interest" description="Disordered" evidence="6">
    <location>
        <begin position="466"/>
        <end position="525"/>
    </location>
</feature>
<evidence type="ECO:0000256" key="5">
    <source>
        <dbReference type="PROSITE-ProRule" id="PRU00042"/>
    </source>
</evidence>
<feature type="domain" description="C2H2-type" evidence="7">
    <location>
        <begin position="547"/>
        <end position="576"/>
    </location>
</feature>
<keyword evidence="4" id="KW-0862">Zinc</keyword>
<feature type="domain" description="C2H2-type" evidence="7">
    <location>
        <begin position="577"/>
        <end position="601"/>
    </location>
</feature>
<dbReference type="PROSITE" id="PS00028">
    <property type="entry name" value="ZINC_FINGER_C2H2_1"/>
    <property type="match status" value="2"/>
</dbReference>
<gene>
    <name evidence="8" type="ORF">Rhopal_004441-T1</name>
</gene>
<evidence type="ECO:0000256" key="2">
    <source>
        <dbReference type="ARBA" id="ARBA00022737"/>
    </source>
</evidence>
<dbReference type="SMART" id="SM00355">
    <property type="entry name" value="ZnF_C2H2"/>
    <property type="match status" value="2"/>
</dbReference>
<proteinExistence type="predicted"/>
<reference evidence="8 9" key="1">
    <citation type="submission" date="2021-12" db="EMBL/GenBank/DDBJ databases">
        <title>High titer production of polyol ester of fatty acids by Rhodotorula paludigena BS15 towards product separation-free biomass refinery.</title>
        <authorList>
            <person name="Mano J."/>
            <person name="Ono H."/>
            <person name="Tanaka T."/>
            <person name="Naito K."/>
            <person name="Sushida H."/>
            <person name="Ike M."/>
            <person name="Tokuyasu K."/>
            <person name="Kitaoka M."/>
        </authorList>
    </citation>
    <scope>NUCLEOTIDE SEQUENCE [LARGE SCALE GENOMIC DNA]</scope>
    <source>
        <strain evidence="8 9">BS15</strain>
    </source>
</reference>
<comment type="caution">
    <text evidence="8">The sequence shown here is derived from an EMBL/GenBank/DDBJ whole genome shotgun (WGS) entry which is preliminary data.</text>
</comment>
<accession>A0AAV5GNF7</accession>
<dbReference type="InterPro" id="IPR036236">
    <property type="entry name" value="Znf_C2H2_sf"/>
</dbReference>
<keyword evidence="1" id="KW-0479">Metal-binding</keyword>
<dbReference type="PANTHER" id="PTHR19818">
    <property type="entry name" value="ZINC FINGER PROTEIN ZIC AND GLI"/>
    <property type="match status" value="1"/>
</dbReference>
<dbReference type="GO" id="GO:0000981">
    <property type="term" value="F:DNA-binding transcription factor activity, RNA polymerase II-specific"/>
    <property type="evidence" value="ECO:0007669"/>
    <property type="project" value="TreeGrafter"/>
</dbReference>
<evidence type="ECO:0000313" key="9">
    <source>
        <dbReference type="Proteomes" id="UP001342314"/>
    </source>
</evidence>
<evidence type="ECO:0000313" key="8">
    <source>
        <dbReference type="EMBL" id="GJN91420.1"/>
    </source>
</evidence>
<dbReference type="InterPro" id="IPR050329">
    <property type="entry name" value="GLI_C2H2-zinc-finger"/>
</dbReference>
<dbReference type="PROSITE" id="PS50157">
    <property type="entry name" value="ZINC_FINGER_C2H2_2"/>
    <property type="match status" value="2"/>
</dbReference>
<feature type="compositionally biased region" description="Polar residues" evidence="6">
    <location>
        <begin position="35"/>
        <end position="47"/>
    </location>
</feature>
<keyword evidence="3 5" id="KW-0863">Zinc-finger</keyword>
<feature type="compositionally biased region" description="Low complexity" evidence="6">
    <location>
        <begin position="22"/>
        <end position="34"/>
    </location>
</feature>
<dbReference type="GO" id="GO:0005634">
    <property type="term" value="C:nucleus"/>
    <property type="evidence" value="ECO:0007669"/>
    <property type="project" value="UniProtKB-ARBA"/>
</dbReference>
<dbReference type="EMBL" id="BQKY01000008">
    <property type="protein sequence ID" value="GJN91420.1"/>
    <property type="molecule type" value="Genomic_DNA"/>
</dbReference>
<dbReference type="InterPro" id="IPR013087">
    <property type="entry name" value="Znf_C2H2_type"/>
</dbReference>
<dbReference type="Proteomes" id="UP001342314">
    <property type="component" value="Unassembled WGS sequence"/>
</dbReference>
<evidence type="ECO:0000256" key="1">
    <source>
        <dbReference type="ARBA" id="ARBA00022723"/>
    </source>
</evidence>
<name>A0AAV5GNF7_9BASI</name>